<accession>A0A9X2E7K9</accession>
<gene>
    <name evidence="1" type="ORF">NDR86_05765</name>
</gene>
<protein>
    <submittedName>
        <fullName evidence="1">Uncharacterized protein</fullName>
    </submittedName>
</protein>
<proteinExistence type="predicted"/>
<dbReference type="EMBL" id="JAMRXG010000002">
    <property type="protein sequence ID" value="MCM6772978.1"/>
    <property type="molecule type" value="Genomic_DNA"/>
</dbReference>
<reference evidence="1" key="1">
    <citation type="submission" date="2022-06" db="EMBL/GenBank/DDBJ databases">
        <title>Novel species in genus nocardia.</title>
        <authorList>
            <person name="Li F."/>
        </authorList>
    </citation>
    <scope>NUCLEOTIDE SEQUENCE</scope>
    <source>
        <strain evidence="1">CDC141</strain>
    </source>
</reference>
<dbReference type="Proteomes" id="UP001139157">
    <property type="component" value="Unassembled WGS sequence"/>
</dbReference>
<dbReference type="AlphaFoldDB" id="A0A9X2E7K9"/>
<dbReference type="RefSeq" id="WP_251909972.1">
    <property type="nucleotide sequence ID" value="NZ_JAMRXG010000002.1"/>
</dbReference>
<sequence length="412" mass="44915">MSEILVADPHEIAGLSNAVEEISHDGNNIAIFVGQCCAVDEGNFGGMILAPLVSPLRVCADQTRTRMGDIANQNAVTSGELNRAAWLYHGRDRRNYEALNAATVGVTGKPVAVNADRENAGFVRPYPDAAAYPKPEQIRLDPPSAAPPELADIIAETNGALGDVNDAIKNVTRMAGNEVDILATCLAPITTNWNELRRIGESYKVAGNAMEASGANLDDAVRRVGPKWGGRAAISFEDWAGKQIRAMKWEGPVGRVISDVCNEMADKIRDGVRRACRKLCDFVVSFVEFRGAKDVVEQLVKKIPGIGTAIEILDLARKIWDVVDLVRAILREIEEVRDRLKEFLEFVTNPAGRGRQWVEQKLEPYTSKIDAAAKKAILANDIARIGRVNDTLDRPHQGYDIGSGAQPWESAP</sequence>
<organism evidence="1 2">
    <name type="scientific">Nocardia pulmonis</name>
    <dbReference type="NCBI Taxonomy" id="2951408"/>
    <lineage>
        <taxon>Bacteria</taxon>
        <taxon>Bacillati</taxon>
        <taxon>Actinomycetota</taxon>
        <taxon>Actinomycetes</taxon>
        <taxon>Mycobacteriales</taxon>
        <taxon>Nocardiaceae</taxon>
        <taxon>Nocardia</taxon>
    </lineage>
</organism>
<comment type="caution">
    <text evidence="1">The sequence shown here is derived from an EMBL/GenBank/DDBJ whole genome shotgun (WGS) entry which is preliminary data.</text>
</comment>
<evidence type="ECO:0000313" key="2">
    <source>
        <dbReference type="Proteomes" id="UP001139157"/>
    </source>
</evidence>
<keyword evidence="2" id="KW-1185">Reference proteome</keyword>
<name>A0A9X2E7K9_9NOCA</name>
<evidence type="ECO:0000313" key="1">
    <source>
        <dbReference type="EMBL" id="MCM6772978.1"/>
    </source>
</evidence>